<evidence type="ECO:0000256" key="1">
    <source>
        <dbReference type="ARBA" id="ARBA00022801"/>
    </source>
</evidence>
<gene>
    <name evidence="4" type="ORF">H8L32_16685</name>
</gene>
<evidence type="ECO:0000259" key="3">
    <source>
        <dbReference type="SMART" id="SM00849"/>
    </source>
</evidence>
<accession>A0ABR6ZTE0</accession>
<evidence type="ECO:0000256" key="2">
    <source>
        <dbReference type="SAM" id="SignalP"/>
    </source>
</evidence>
<dbReference type="EMBL" id="JACOGF010000008">
    <property type="protein sequence ID" value="MBC3919130.1"/>
    <property type="molecule type" value="Genomic_DNA"/>
</dbReference>
<keyword evidence="2" id="KW-0732">Signal</keyword>
<feature type="chain" id="PRO_5045164273" evidence="2">
    <location>
        <begin position="30"/>
        <end position="322"/>
    </location>
</feature>
<dbReference type="PANTHER" id="PTHR46018">
    <property type="entry name" value="ZINC PHOSPHODIESTERASE ELAC PROTEIN 1"/>
    <property type="match status" value="1"/>
</dbReference>
<comment type="caution">
    <text evidence="4">The sequence shown here is derived from an EMBL/GenBank/DDBJ whole genome shotgun (WGS) entry which is preliminary data.</text>
</comment>
<sequence length="322" mass="34545">MRLKNGLQKVGIALAIACGALAISCSAVAAVCQPGKLVVQVLGSGGPELSDQRASTSYLVWVDQKARILIDFGSGAALNYEKSGANPADLDAVLFSHFHVDHTADFPALVKGLPFTGYNKELRVFGPAKRGVFPGVKEFVHALFNRDSGAYAYLADYADPDVSSQFKMELEEVAPKDKEIKRYHIGDGNSSDDVRVSAVAVLHGPVPSLAWRVDSKDCSVTFSGDTSNSDQALDQLAQGTDVLVAHNAARENDPDEVARLLHMMPTEIGRIAGAARPGKLVLSHRMKRTLGHEMESTAAIRKNYAGTILFANDMQRIIVGGK</sequence>
<dbReference type="Gene3D" id="3.60.15.10">
    <property type="entry name" value="Ribonuclease Z/Hydroxyacylglutathione hydrolase-like"/>
    <property type="match status" value="1"/>
</dbReference>
<dbReference type="PROSITE" id="PS51257">
    <property type="entry name" value="PROKAR_LIPOPROTEIN"/>
    <property type="match status" value="1"/>
</dbReference>
<dbReference type="InterPro" id="IPR001279">
    <property type="entry name" value="Metallo-B-lactamas"/>
</dbReference>
<dbReference type="InterPro" id="IPR044094">
    <property type="entry name" value="AtsA-like_MBL-fold"/>
</dbReference>
<dbReference type="CDD" id="cd07719">
    <property type="entry name" value="arylsulfatase_AtsA-like_MBL-fold"/>
    <property type="match status" value="1"/>
</dbReference>
<reference evidence="4 5" key="1">
    <citation type="submission" date="2020-08" db="EMBL/GenBank/DDBJ databases">
        <title>Novel species isolated from subtropical streams in China.</title>
        <authorList>
            <person name="Lu H."/>
        </authorList>
    </citation>
    <scope>NUCLEOTIDE SEQUENCE [LARGE SCALE GENOMIC DNA]</scope>
    <source>
        <strain evidence="4 5">CY18W</strain>
    </source>
</reference>
<protein>
    <submittedName>
        <fullName evidence="4">MBL fold metallo-hydrolase</fullName>
    </submittedName>
</protein>
<dbReference type="SMART" id="SM00849">
    <property type="entry name" value="Lactamase_B"/>
    <property type="match status" value="1"/>
</dbReference>
<feature type="signal peptide" evidence="2">
    <location>
        <begin position="1"/>
        <end position="29"/>
    </location>
</feature>
<dbReference type="Proteomes" id="UP000650424">
    <property type="component" value="Unassembled WGS sequence"/>
</dbReference>
<name>A0ABR6ZTE0_9BURK</name>
<evidence type="ECO:0000313" key="5">
    <source>
        <dbReference type="Proteomes" id="UP000650424"/>
    </source>
</evidence>
<proteinExistence type="predicted"/>
<keyword evidence="5" id="KW-1185">Reference proteome</keyword>
<dbReference type="SUPFAM" id="SSF56281">
    <property type="entry name" value="Metallo-hydrolase/oxidoreductase"/>
    <property type="match status" value="1"/>
</dbReference>
<organism evidence="4 5">
    <name type="scientific">Undibacterium hunanense</name>
    <dbReference type="NCBI Taxonomy" id="2762292"/>
    <lineage>
        <taxon>Bacteria</taxon>
        <taxon>Pseudomonadati</taxon>
        <taxon>Pseudomonadota</taxon>
        <taxon>Betaproteobacteria</taxon>
        <taxon>Burkholderiales</taxon>
        <taxon>Oxalobacteraceae</taxon>
        <taxon>Undibacterium</taxon>
    </lineage>
</organism>
<keyword evidence="1" id="KW-0378">Hydrolase</keyword>
<dbReference type="RefSeq" id="WP_186948394.1">
    <property type="nucleotide sequence ID" value="NZ_JACOGF010000008.1"/>
</dbReference>
<feature type="domain" description="Metallo-beta-lactamase" evidence="3">
    <location>
        <begin position="54"/>
        <end position="284"/>
    </location>
</feature>
<dbReference type="Pfam" id="PF12706">
    <property type="entry name" value="Lactamase_B_2"/>
    <property type="match status" value="1"/>
</dbReference>
<dbReference type="InterPro" id="IPR036866">
    <property type="entry name" value="RibonucZ/Hydroxyglut_hydro"/>
</dbReference>
<evidence type="ECO:0000313" key="4">
    <source>
        <dbReference type="EMBL" id="MBC3919130.1"/>
    </source>
</evidence>
<dbReference type="PANTHER" id="PTHR46018:SF2">
    <property type="entry name" value="ZINC PHOSPHODIESTERASE ELAC PROTEIN 1"/>
    <property type="match status" value="1"/>
</dbReference>